<dbReference type="InterPro" id="IPR020785">
    <property type="entry name" value="Ribosomal_uL11_CS"/>
</dbReference>
<accession>A0A8H6Y223</accession>
<dbReference type="GO" id="GO:0006412">
    <property type="term" value="P:translation"/>
    <property type="evidence" value="ECO:0007669"/>
    <property type="project" value="InterPro"/>
</dbReference>
<keyword evidence="2" id="KW-1185">Reference proteome</keyword>
<name>A0A8H6Y223_9AGAR</name>
<dbReference type="InterPro" id="IPR036769">
    <property type="entry name" value="Ribosomal_uL11_C_sf"/>
</dbReference>
<comment type="caution">
    <text evidence="1">The sequence shown here is derived from an EMBL/GenBank/DDBJ whole genome shotgun (WGS) entry which is preliminary data.</text>
</comment>
<dbReference type="EMBL" id="JACAZI010000009">
    <property type="protein sequence ID" value="KAF7351848.1"/>
    <property type="molecule type" value="Genomic_DNA"/>
</dbReference>
<sequence length="79" mass="8125">MKSKSLAKDLAGCTKEILGTAQSIGRTIDGRPTRDIIDNINSGETGVSEESSDIIPARALKLNADSALSLGSAMMSGST</sequence>
<organism evidence="1 2">
    <name type="scientific">Mycena venus</name>
    <dbReference type="NCBI Taxonomy" id="2733690"/>
    <lineage>
        <taxon>Eukaryota</taxon>
        <taxon>Fungi</taxon>
        <taxon>Dikarya</taxon>
        <taxon>Basidiomycota</taxon>
        <taxon>Agaricomycotina</taxon>
        <taxon>Agaricomycetes</taxon>
        <taxon>Agaricomycetidae</taxon>
        <taxon>Agaricales</taxon>
        <taxon>Marasmiineae</taxon>
        <taxon>Mycenaceae</taxon>
        <taxon>Mycena</taxon>
    </lineage>
</organism>
<dbReference type="OrthoDB" id="1478556at2759"/>
<dbReference type="GO" id="GO:0003735">
    <property type="term" value="F:structural constituent of ribosome"/>
    <property type="evidence" value="ECO:0007669"/>
    <property type="project" value="InterPro"/>
</dbReference>
<dbReference type="Gene3D" id="1.10.10.250">
    <property type="entry name" value="Ribosomal protein L11, C-terminal domain"/>
    <property type="match status" value="1"/>
</dbReference>
<evidence type="ECO:0000313" key="1">
    <source>
        <dbReference type="EMBL" id="KAF7351848.1"/>
    </source>
</evidence>
<reference evidence="1" key="1">
    <citation type="submission" date="2020-05" db="EMBL/GenBank/DDBJ databases">
        <title>Mycena genomes resolve the evolution of fungal bioluminescence.</title>
        <authorList>
            <person name="Tsai I.J."/>
        </authorList>
    </citation>
    <scope>NUCLEOTIDE SEQUENCE</scope>
    <source>
        <strain evidence="1">CCC161011</strain>
    </source>
</reference>
<dbReference type="AlphaFoldDB" id="A0A8H6Y223"/>
<evidence type="ECO:0000313" key="2">
    <source>
        <dbReference type="Proteomes" id="UP000620124"/>
    </source>
</evidence>
<dbReference type="GO" id="GO:0005840">
    <property type="term" value="C:ribosome"/>
    <property type="evidence" value="ECO:0007669"/>
    <property type="project" value="UniProtKB-KW"/>
</dbReference>
<gene>
    <name evidence="1" type="ORF">MVEN_01146000</name>
</gene>
<dbReference type="PROSITE" id="PS00359">
    <property type="entry name" value="RIBOSOMAL_L11"/>
    <property type="match status" value="1"/>
</dbReference>
<protein>
    <submittedName>
        <fullName evidence="1">60S ribosomal protein L12</fullName>
    </submittedName>
</protein>
<dbReference type="Proteomes" id="UP000620124">
    <property type="component" value="Unassembled WGS sequence"/>
</dbReference>
<keyword evidence="1" id="KW-0689">Ribosomal protein</keyword>
<proteinExistence type="predicted"/>
<keyword evidence="1" id="KW-0687">Ribonucleoprotein</keyword>